<reference evidence="2" key="1">
    <citation type="journal article" date="2022" name="Mol. Ecol. Resour.">
        <title>The genomes of chicory, endive, great burdock and yacon provide insights into Asteraceae palaeo-polyploidization history and plant inulin production.</title>
        <authorList>
            <person name="Fan W."/>
            <person name="Wang S."/>
            <person name="Wang H."/>
            <person name="Wang A."/>
            <person name="Jiang F."/>
            <person name="Liu H."/>
            <person name="Zhao H."/>
            <person name="Xu D."/>
            <person name="Zhang Y."/>
        </authorList>
    </citation>
    <scope>NUCLEOTIDE SEQUENCE [LARGE SCALE GENOMIC DNA]</scope>
    <source>
        <strain evidence="2">cv. Yunnan</strain>
    </source>
</reference>
<sequence>MIENRKSISEFFETEKAKQKLYFWVIENRKSISEFFETEKAKQKLYFWVSLTLFSSNLPLSIAPMCGIQLLTS</sequence>
<comment type="caution">
    <text evidence="1">The sequence shown here is derived from an EMBL/GenBank/DDBJ whole genome shotgun (WGS) entry which is preliminary data.</text>
</comment>
<gene>
    <name evidence="1" type="ORF">L1987_82520</name>
</gene>
<evidence type="ECO:0000313" key="2">
    <source>
        <dbReference type="Proteomes" id="UP001056120"/>
    </source>
</evidence>
<dbReference type="EMBL" id="CM042045">
    <property type="protein sequence ID" value="KAI3682496.1"/>
    <property type="molecule type" value="Genomic_DNA"/>
</dbReference>
<protein>
    <submittedName>
        <fullName evidence="1">Uncharacterized protein</fullName>
    </submittedName>
</protein>
<evidence type="ECO:0000313" key="1">
    <source>
        <dbReference type="EMBL" id="KAI3682496.1"/>
    </source>
</evidence>
<dbReference type="Proteomes" id="UP001056120">
    <property type="component" value="Linkage Group LG28"/>
</dbReference>
<keyword evidence="2" id="KW-1185">Reference proteome</keyword>
<accession>A0ACB8YBA6</accession>
<organism evidence="1 2">
    <name type="scientific">Smallanthus sonchifolius</name>
    <dbReference type="NCBI Taxonomy" id="185202"/>
    <lineage>
        <taxon>Eukaryota</taxon>
        <taxon>Viridiplantae</taxon>
        <taxon>Streptophyta</taxon>
        <taxon>Embryophyta</taxon>
        <taxon>Tracheophyta</taxon>
        <taxon>Spermatophyta</taxon>
        <taxon>Magnoliopsida</taxon>
        <taxon>eudicotyledons</taxon>
        <taxon>Gunneridae</taxon>
        <taxon>Pentapetalae</taxon>
        <taxon>asterids</taxon>
        <taxon>campanulids</taxon>
        <taxon>Asterales</taxon>
        <taxon>Asteraceae</taxon>
        <taxon>Asteroideae</taxon>
        <taxon>Heliantheae alliance</taxon>
        <taxon>Millerieae</taxon>
        <taxon>Smallanthus</taxon>
    </lineage>
</organism>
<name>A0ACB8YBA6_9ASTR</name>
<proteinExistence type="predicted"/>
<reference evidence="1 2" key="2">
    <citation type="journal article" date="2022" name="Mol. Ecol. Resour.">
        <title>The genomes of chicory, endive, great burdock and yacon provide insights into Asteraceae paleo-polyploidization history and plant inulin production.</title>
        <authorList>
            <person name="Fan W."/>
            <person name="Wang S."/>
            <person name="Wang H."/>
            <person name="Wang A."/>
            <person name="Jiang F."/>
            <person name="Liu H."/>
            <person name="Zhao H."/>
            <person name="Xu D."/>
            <person name="Zhang Y."/>
        </authorList>
    </citation>
    <scope>NUCLEOTIDE SEQUENCE [LARGE SCALE GENOMIC DNA]</scope>
    <source>
        <strain evidence="2">cv. Yunnan</strain>
        <tissue evidence="1">Leaves</tissue>
    </source>
</reference>